<evidence type="ECO:0000313" key="1">
    <source>
        <dbReference type="EMBL" id="SOR31640.1"/>
    </source>
</evidence>
<dbReference type="Proteomes" id="UP000233769">
    <property type="component" value="Chromosome tk0001"/>
</dbReference>
<organism evidence="1 2">
    <name type="scientific">Methylorubrum extorquens</name>
    <name type="common">Methylobacterium dichloromethanicum</name>
    <name type="synonym">Methylobacterium extorquens</name>
    <dbReference type="NCBI Taxonomy" id="408"/>
    <lineage>
        <taxon>Bacteria</taxon>
        <taxon>Pseudomonadati</taxon>
        <taxon>Pseudomonadota</taxon>
        <taxon>Alphaproteobacteria</taxon>
        <taxon>Hyphomicrobiales</taxon>
        <taxon>Methylobacteriaceae</taxon>
        <taxon>Methylorubrum</taxon>
    </lineage>
</organism>
<dbReference type="AlphaFoldDB" id="A0A1P8QJH3"/>
<name>A0A1P8QJH3_METEX</name>
<proteinExistence type="predicted"/>
<accession>A0A1P8QJH3</accession>
<sequence>MRCRAPSVTAAWGLALAAALAFPGATAAQDEPITLADDPFEVTDPHATPPGEAAYSIVGSYERAATGRVRSTWGAETELSYGVLPNLDLRIGQTGAYGNLDVRRRLGTVSTEGGGPSSEQERAALGGTTRLGALYQLTEESGSWPIVGLLGRVRSLYGPGGTAYETEATALFGKTLMAGERPLSVSLNIGTVHRFDPAPGERMTRYLVNASAGQALTRDTALVITYAREQQEMGQPDYSLAQAGVRHRLRDQRAILGAAVGFGLNRNTPQFQVALAVQWELGASK</sequence>
<evidence type="ECO:0000313" key="2">
    <source>
        <dbReference type="Proteomes" id="UP000233769"/>
    </source>
</evidence>
<dbReference type="EMBL" id="LT962688">
    <property type="protein sequence ID" value="SOR31640.1"/>
    <property type="molecule type" value="Genomic_DNA"/>
</dbReference>
<protein>
    <submittedName>
        <fullName evidence="1">Uncharacterized protein</fullName>
    </submittedName>
</protein>
<reference evidence="2" key="1">
    <citation type="submission" date="2017-10" db="EMBL/GenBank/DDBJ databases">
        <authorList>
            <person name="Regsiter A."/>
            <person name="William W."/>
        </authorList>
    </citation>
    <scope>NUCLEOTIDE SEQUENCE [LARGE SCALE GENOMIC DNA]</scope>
</reference>
<gene>
    <name evidence="1" type="ORF">TK0001_5055</name>
</gene>